<dbReference type="GO" id="GO:0007165">
    <property type="term" value="P:signal transduction"/>
    <property type="evidence" value="ECO:0007669"/>
    <property type="project" value="InterPro"/>
</dbReference>
<reference evidence="15" key="1">
    <citation type="submission" date="2021-02" db="EMBL/GenBank/DDBJ databases">
        <authorList>
            <person name="Nowell W R."/>
        </authorList>
    </citation>
    <scope>NUCLEOTIDE SEQUENCE</scope>
</reference>
<dbReference type="Pfam" id="PF13676">
    <property type="entry name" value="TIR_2"/>
    <property type="match status" value="1"/>
</dbReference>
<evidence type="ECO:0000313" key="16">
    <source>
        <dbReference type="EMBL" id="CAF3701055.1"/>
    </source>
</evidence>
<keyword evidence="2" id="KW-0433">Leucine-rich repeat</keyword>
<evidence type="ECO:0000256" key="4">
    <source>
        <dbReference type="ARBA" id="ARBA00022737"/>
    </source>
</evidence>
<dbReference type="Gene3D" id="2.30.30.140">
    <property type="match status" value="1"/>
</dbReference>
<keyword evidence="17" id="KW-1185">Reference proteome</keyword>
<keyword evidence="4" id="KW-0677">Repeat</keyword>
<dbReference type="Pfam" id="PF16095">
    <property type="entry name" value="COR-A"/>
    <property type="match status" value="1"/>
</dbReference>
<dbReference type="GO" id="GO:0006355">
    <property type="term" value="P:regulation of DNA-templated transcription"/>
    <property type="evidence" value="ECO:0007669"/>
    <property type="project" value="InterPro"/>
</dbReference>
<feature type="region of interest" description="Disordered" evidence="13">
    <location>
        <begin position="1"/>
        <end position="108"/>
    </location>
</feature>
<feature type="compositionally biased region" description="Basic and acidic residues" evidence="13">
    <location>
        <begin position="79"/>
        <end position="101"/>
    </location>
</feature>
<comment type="caution">
    <text evidence="15">The sequence shown here is derived from an EMBL/GenBank/DDBJ whole genome shotgun (WGS) entry which is preliminary data.</text>
</comment>
<feature type="compositionally biased region" description="Basic and acidic residues" evidence="13">
    <location>
        <begin position="2750"/>
        <end position="2782"/>
    </location>
</feature>
<evidence type="ECO:0000256" key="13">
    <source>
        <dbReference type="SAM" id="MobiDB-lite"/>
    </source>
</evidence>
<feature type="repeat" description="MBT" evidence="11">
    <location>
        <begin position="1051"/>
        <end position="1151"/>
    </location>
</feature>
<dbReference type="SUPFAM" id="SSF52058">
    <property type="entry name" value="L domain-like"/>
    <property type="match status" value="1"/>
</dbReference>
<evidence type="ECO:0000256" key="10">
    <source>
        <dbReference type="ARBA" id="ARBA00048679"/>
    </source>
</evidence>
<evidence type="ECO:0000256" key="5">
    <source>
        <dbReference type="ARBA" id="ARBA00022741"/>
    </source>
</evidence>
<keyword evidence="7" id="KW-0067">ATP-binding</keyword>
<dbReference type="InterPro" id="IPR004092">
    <property type="entry name" value="Mbt"/>
</dbReference>
<dbReference type="Pfam" id="PF02820">
    <property type="entry name" value="MBT"/>
    <property type="match status" value="1"/>
</dbReference>
<dbReference type="InterPro" id="IPR057263">
    <property type="entry name" value="COR-B"/>
</dbReference>
<dbReference type="SMART" id="SM00369">
    <property type="entry name" value="LRR_TYP"/>
    <property type="match status" value="5"/>
</dbReference>
<dbReference type="InterPro" id="IPR000157">
    <property type="entry name" value="TIR_dom"/>
</dbReference>
<dbReference type="Proteomes" id="UP000663829">
    <property type="component" value="Unassembled WGS sequence"/>
</dbReference>
<dbReference type="GO" id="GO:0005524">
    <property type="term" value="F:ATP binding"/>
    <property type="evidence" value="ECO:0007669"/>
    <property type="project" value="UniProtKB-KW"/>
</dbReference>
<dbReference type="GO" id="GO:0009966">
    <property type="term" value="P:regulation of signal transduction"/>
    <property type="evidence" value="ECO:0007669"/>
    <property type="project" value="UniProtKB-ARBA"/>
</dbReference>
<evidence type="ECO:0000256" key="2">
    <source>
        <dbReference type="ARBA" id="ARBA00022614"/>
    </source>
</evidence>
<keyword evidence="12" id="KW-0175">Coiled coil</keyword>
<dbReference type="InterPro" id="IPR036388">
    <property type="entry name" value="WH-like_DNA-bd_sf"/>
</dbReference>
<evidence type="ECO:0000256" key="9">
    <source>
        <dbReference type="ARBA" id="ARBA00047899"/>
    </source>
</evidence>
<feature type="region of interest" description="Disordered" evidence="13">
    <location>
        <begin position="2746"/>
        <end position="2786"/>
    </location>
</feature>
<dbReference type="GO" id="GO:0005634">
    <property type="term" value="C:nucleus"/>
    <property type="evidence" value="ECO:0007669"/>
    <property type="project" value="InterPro"/>
</dbReference>
<feature type="coiled-coil region" evidence="12">
    <location>
        <begin position="377"/>
        <end position="408"/>
    </location>
</feature>
<dbReference type="InterPro" id="IPR032675">
    <property type="entry name" value="LRR_dom_sf"/>
</dbReference>
<accession>A0A814B178</accession>
<dbReference type="PANTHER" id="PTHR47508">
    <property type="entry name" value="SAM DOMAIN-CONTAINING PROTEIN-RELATED"/>
    <property type="match status" value="1"/>
</dbReference>
<protein>
    <recommendedName>
        <fullName evidence="1">non-specific serine/threonine protein kinase</fullName>
        <ecNumber evidence="1">2.7.11.1</ecNumber>
    </recommendedName>
</protein>
<evidence type="ECO:0000313" key="15">
    <source>
        <dbReference type="EMBL" id="CAF0921865.1"/>
    </source>
</evidence>
<comment type="catalytic activity">
    <reaction evidence="9">
        <text>L-threonyl-[protein] + ATP = O-phospho-L-threonyl-[protein] + ADP + H(+)</text>
        <dbReference type="Rhea" id="RHEA:46608"/>
        <dbReference type="Rhea" id="RHEA-COMP:11060"/>
        <dbReference type="Rhea" id="RHEA-COMP:11605"/>
        <dbReference type="ChEBI" id="CHEBI:15378"/>
        <dbReference type="ChEBI" id="CHEBI:30013"/>
        <dbReference type="ChEBI" id="CHEBI:30616"/>
        <dbReference type="ChEBI" id="CHEBI:61977"/>
        <dbReference type="ChEBI" id="CHEBI:456216"/>
        <dbReference type="EC" id="2.7.11.1"/>
    </reaction>
</comment>
<evidence type="ECO:0000313" key="17">
    <source>
        <dbReference type="Proteomes" id="UP000663829"/>
    </source>
</evidence>
<dbReference type="Pfam" id="PF08477">
    <property type="entry name" value="Roc"/>
    <property type="match status" value="1"/>
</dbReference>
<dbReference type="SUPFAM" id="SSF63748">
    <property type="entry name" value="Tudor/PWWP/MBT"/>
    <property type="match status" value="1"/>
</dbReference>
<feature type="domain" description="Roc" evidence="14">
    <location>
        <begin position="1845"/>
        <end position="2016"/>
    </location>
</feature>
<dbReference type="PROSITE" id="PS51079">
    <property type="entry name" value="MBT"/>
    <property type="match status" value="1"/>
</dbReference>
<name>A0A814B178_9BILA</name>
<feature type="compositionally biased region" description="Polar residues" evidence="13">
    <location>
        <begin position="57"/>
        <end position="67"/>
    </location>
</feature>
<keyword evidence="3" id="KW-0808">Transferase</keyword>
<gene>
    <name evidence="15" type="ORF">GPM918_LOCUS9699</name>
    <name evidence="16" type="ORF">SRO942_LOCUS9700</name>
</gene>
<dbReference type="InterPro" id="IPR032171">
    <property type="entry name" value="COR-A"/>
</dbReference>
<evidence type="ECO:0000256" key="8">
    <source>
        <dbReference type="ARBA" id="ARBA00023134"/>
    </source>
</evidence>
<sequence>MASKKGLKSKKIDDDIFDENNDTEYISKDKKSKSRRKVETLPASPDDDNDSEKVVSPKSTSYPPVQTISKDKKSKIKRKVETLPDSSMKHKYDDNDSERAFRPKSSPLPPIPTKINISTISPFTMKNFKNYIVNDSKLVNSQQPRIVECDANVLLTDAHIYELSQLEWPLLQTIHIRACPNITQFAIKYLNEMKTRGKSIEVKIDLSEDNSINHLVKAYQYFKTNALSILTKVFSKTTDATSNHKIKLIIYNSNHHEESQLILNQLQQFRKPLSPVALTKHHKKKHVKDDIFYIGYHTSIHTTKENQECEIHAIECTTPLLFKQITETFYPTIIYITLDSNLSHTKNVQNVLKSLLTIDKTVCTSDYLMKKIFRFIVDKHEFDYEQFLNELKSALNEIKKISEQLYKKLMNEQLLKKSNDIVDDFQRSMQLSKLLHLHTKCQILKKKLSVEECPLFKYDGKSDSQFLQLFLDDVMVNSHETFSFNELDECFKKQNINDVKELLKDIVSKLISNQNSSVENVDFINIAQAYIAQKLLTQNGFIVHDYYVSNLDLYCQVINKVLNMTTQHPHETNDHNKQFFGQFSAIGTNAAFFTEHDLKREIGHENLKFFQTIMNKWNIIHSFTVNDENMFVASTAVPSTLPFPLETVWSVNWQKELDLYIRFHILNPCDESILFSLYKTLPCQKLLIASTRILLIQDGAIEILIQFEDNEQYSQVLTFQFRAINLYSNDDEEAKNNPASQLNYDMLNYTAREYYILTWALLLKLDYAFKVKIKRNETSLTDDDFMHEQWYNISLYHYSYFSTLSSNCAICGMRPFASKSLYDACSILVPSIKNNFNTYTNSRNLYSMIISLSDGNISYNSLSSLRPDGCNQFGIIMLNNEHNNVQNEFFDGSIQIGCIIKNFGLGSDDKITFMYGSDEQIKNKQKFNQSIISNEYEQQQTATKNTDIQSKLLDEIKQFAGFKKKKNTSSTIKDENKYDDGRIYHGLKLHIEIRLTNKPNVFEFIFYINDFPWSHETYKRKSTKTMFQPFFDCTTLNVKISEQMKIFSIAVHYPRTMMDEEVRNVENGVQKSNNFNKTNIVFKKGMRLEAKDRKHPSILAIANIIAVHDDNRITINFDGWGPTYDYTTEVDNADIHPCGYWEYIQRVLYKNVVMEKPLPHSTFNRFDRPQHYQKEFSWRTYLREIDAEPIPYECFSYAQHEGMPIEFFPFGETKRSLTNLSCRHGHNPRVKYQKLFTYVKTELVNQLLTEHKVDDQTSTTPSALYDRGLVLLPTPFNDIETLKYPCLKKFKTDLKLHMTCNHRDISPIDDKKIVSGGHLLDTNGFQITTRSLSNEIITLVMLTAIDLAYSGRRTISPSTSNIITISNNKFLNDFSIRRWLEFIAYIMAYHSPSFFTYRLSSALFANSAKSSLRDVSFSDMYLYDNLSKFVQNVSINFVISRQEREAKTRECQFGSKGECYYCNLFRSQHSKTISDLPIKTRLELVEKYESIIFYLELNDTESIDKSKIILDDAFFERFNSLCFIIITNVKIKQLKLDDQNSNYLNNLIYIRLTNNSLEEINIDFSRLPNLTVISLNKNPLKKLPKNFFAVKNLSSVEFNELGRLYDIGSSMRFSSELKSLKFLHSVLSTLPDKLEVTSKKLIELHANGVPWWSATTGLSKGEVVKYDSFKAAFLSYMDSTEILSAYQFYDKDINGVIDADELNLLNAHLYKFISRFRPTQSIKPVNSPRTPADPLITTTNDSESTNVFALSGIPPVIFQLQNLRTLSLEYQGIKYIPDEIKSLTNLEWLNLNYCIELETLSPQVGLLRLKELNLNGCYSLKTPPNEIVRRGHDKTMAFLQRLVSGSTSCKRTKLMMVGLGGAGKTSLVRAFLAHSSETPPEVTDGIEIKKWEVRGDSGEDDVLEFSVWDFAGQSVYYHTHQFFLAKKAVYVLAWNIRLGAEHAGLDFWLSSISCHAPRAPIFVVGTHADQVSRFDLRQDDYRRRYPQIVQFFNVSTTTGLNIPEFIESLINTSLALPYMGEQIPKAWLNFEILIAESQEDILPYTKIEDIARDSGIFDSSETLQAVQFLHDLGSVQYFPSEHLKRFVVINPQWIVNVMACIVSIKDSPVKDGRLFHKDMSIIWEKYDSNLHPWMLKLTEAFDLTFPVPDQYMNLVPCLLPEEEPEYEWNDDLTDTGIKEMKVVYTFDYLPAGLFNRAQVRLFEFSDKSTIWRYGSLLIKNNHRAVIVKTDDQHITTKIQGIRPDNILYMIHEVFEGLVNESFYGVTYDIAFPCPDCLEQKSSDPWQFSATLVRRAIELNSPSIQCHHLFHITSVTDLQALIPPTNRSNYDLHLEQNVRDLRTYKQNMTFDVVYLYPPDNIPSDAEKSVMIDPRQIKDDLTKHGLKIWSPDSMAEFKIENSFLIVKEARFIIFGISSELVLNANNKNLYDAYKTIQNFLRKPIIPIVFGLDQRWKETPLGISLTDVLYIKMQEKKRYDSKMQEIFERIDKGHSSDALEKVRNEPTDVFISYCWANSHDAVNKVRDLLFVAGTKPSHASLGWSDPRTLKDYLEQRQLSVWMDITRLGKSGVLHDIVQGLKNTKVFIACVSDEYTESDTCKNEFLFAKNTLRLPVILAVFGLGDKWRTTEVGMCSCKCDQINFQYENPTAFEDIYKFVDINLPKRQSSAVTKILTSTNKADIEAEENTTTAYQELFELTQRKFLRLTMSMAESMSVRPFPRLFALDFVGKEEKTAQEVQRTQLTSVQFGTVGDKQKEEEEKMGTDEREKIAETETTTETEKDDQNGKNAQPEKVIKKLCIRVLCEHEENWHPVGHPFEAEKTIIQNSSSYLSRIMLFLKHSELPMEIMTSDGEVELEKLNEDAKTAMPLKDSYGYLRRWVMDFDEAEKFCGVKQCLMPSGKILWLCEEHLHQPRVVLVTDSVASNTGQRDEEKNMMITALDQLNEKIMNNELASYFKPPVEQIPNEDKEDTFVSDTVTPHNKKIASTPTIQSAACTIM</sequence>
<organism evidence="15 17">
    <name type="scientific">Didymodactylos carnosus</name>
    <dbReference type="NCBI Taxonomy" id="1234261"/>
    <lineage>
        <taxon>Eukaryota</taxon>
        <taxon>Metazoa</taxon>
        <taxon>Spiralia</taxon>
        <taxon>Gnathifera</taxon>
        <taxon>Rotifera</taxon>
        <taxon>Eurotatoria</taxon>
        <taxon>Bdelloidea</taxon>
        <taxon>Philodinida</taxon>
        <taxon>Philodinidae</taxon>
        <taxon>Didymodactylos</taxon>
    </lineage>
</organism>
<dbReference type="SUPFAM" id="SSF52200">
    <property type="entry name" value="Toll/Interleukin receptor TIR domain"/>
    <property type="match status" value="1"/>
</dbReference>
<evidence type="ECO:0000256" key="6">
    <source>
        <dbReference type="ARBA" id="ARBA00022777"/>
    </source>
</evidence>
<dbReference type="Gene3D" id="3.30.310.200">
    <property type="match status" value="1"/>
</dbReference>
<dbReference type="EC" id="2.7.11.1" evidence="1"/>
<dbReference type="PRINTS" id="PR00449">
    <property type="entry name" value="RASTRNSFRMNG"/>
</dbReference>
<dbReference type="OrthoDB" id="10252328at2759"/>
<dbReference type="Gene3D" id="3.40.50.300">
    <property type="entry name" value="P-loop containing nucleotide triphosphate hydrolases"/>
    <property type="match status" value="1"/>
</dbReference>
<evidence type="ECO:0000256" key="3">
    <source>
        <dbReference type="ARBA" id="ARBA00022679"/>
    </source>
</evidence>
<evidence type="ECO:0000256" key="11">
    <source>
        <dbReference type="PROSITE-ProRule" id="PRU00459"/>
    </source>
</evidence>
<comment type="catalytic activity">
    <reaction evidence="10">
        <text>L-seryl-[protein] + ATP = O-phospho-L-seryl-[protein] + ADP + H(+)</text>
        <dbReference type="Rhea" id="RHEA:17989"/>
        <dbReference type="Rhea" id="RHEA-COMP:9863"/>
        <dbReference type="Rhea" id="RHEA-COMP:11604"/>
        <dbReference type="ChEBI" id="CHEBI:15378"/>
        <dbReference type="ChEBI" id="CHEBI:29999"/>
        <dbReference type="ChEBI" id="CHEBI:30616"/>
        <dbReference type="ChEBI" id="CHEBI:83421"/>
        <dbReference type="ChEBI" id="CHEBI:456216"/>
        <dbReference type="EC" id="2.7.11.1"/>
    </reaction>
</comment>
<dbReference type="PROSITE" id="PS51424">
    <property type="entry name" value="ROC"/>
    <property type="match status" value="1"/>
</dbReference>
<dbReference type="Pfam" id="PF25497">
    <property type="entry name" value="COR-B"/>
    <property type="match status" value="1"/>
</dbReference>
<dbReference type="GO" id="GO:0016301">
    <property type="term" value="F:kinase activity"/>
    <property type="evidence" value="ECO:0007669"/>
    <property type="project" value="UniProtKB-KW"/>
</dbReference>
<dbReference type="SMART" id="SM00561">
    <property type="entry name" value="MBT"/>
    <property type="match status" value="1"/>
</dbReference>
<dbReference type="InterPro" id="IPR035897">
    <property type="entry name" value="Toll_tir_struct_dom_sf"/>
</dbReference>
<dbReference type="EMBL" id="CAJNOQ010001828">
    <property type="protein sequence ID" value="CAF0921865.1"/>
    <property type="molecule type" value="Genomic_DNA"/>
</dbReference>
<dbReference type="Gene3D" id="3.80.10.10">
    <property type="entry name" value="Ribonuclease Inhibitor"/>
    <property type="match status" value="2"/>
</dbReference>
<dbReference type="Gene3D" id="3.40.50.10140">
    <property type="entry name" value="Toll/interleukin-1 receptor homology (TIR) domain"/>
    <property type="match status" value="1"/>
</dbReference>
<evidence type="ECO:0000256" key="12">
    <source>
        <dbReference type="SAM" id="Coils"/>
    </source>
</evidence>
<keyword evidence="8" id="KW-0342">GTP-binding</keyword>
<dbReference type="InterPro" id="IPR003591">
    <property type="entry name" value="Leu-rich_rpt_typical-subtyp"/>
</dbReference>
<evidence type="ECO:0000259" key="14">
    <source>
        <dbReference type="PROSITE" id="PS51424"/>
    </source>
</evidence>
<dbReference type="Gene3D" id="3.30.70.1390">
    <property type="entry name" value="ROC domain from the Parkinson's disease-associated leucine-rich repeat kinase 2"/>
    <property type="match status" value="1"/>
</dbReference>
<evidence type="ECO:0000256" key="7">
    <source>
        <dbReference type="ARBA" id="ARBA00022840"/>
    </source>
</evidence>
<keyword evidence="5" id="KW-0547">Nucleotide-binding</keyword>
<dbReference type="InterPro" id="IPR020859">
    <property type="entry name" value="ROC"/>
</dbReference>
<dbReference type="PANTHER" id="PTHR47508:SF1">
    <property type="entry name" value="NON-SPECIFIC SERINE_THREONINE PROTEIN KINASE"/>
    <property type="match status" value="1"/>
</dbReference>
<dbReference type="Proteomes" id="UP000681722">
    <property type="component" value="Unassembled WGS sequence"/>
</dbReference>
<keyword evidence="6" id="KW-0418">Kinase</keyword>
<dbReference type="SUPFAM" id="SSF52540">
    <property type="entry name" value="P-loop containing nucleoside triphosphate hydrolases"/>
    <property type="match status" value="1"/>
</dbReference>
<evidence type="ECO:0000256" key="1">
    <source>
        <dbReference type="ARBA" id="ARBA00012513"/>
    </source>
</evidence>
<dbReference type="EMBL" id="CAJOBC010001828">
    <property type="protein sequence ID" value="CAF3701055.1"/>
    <property type="molecule type" value="Genomic_DNA"/>
</dbReference>
<proteinExistence type="predicted"/>
<dbReference type="InterPro" id="IPR027417">
    <property type="entry name" value="P-loop_NTPase"/>
</dbReference>
<dbReference type="Gene3D" id="1.10.10.10">
    <property type="entry name" value="Winged helix-like DNA-binding domain superfamily/Winged helix DNA-binding domain"/>
    <property type="match status" value="1"/>
</dbReference>